<evidence type="ECO:0000256" key="3">
    <source>
        <dbReference type="ARBA" id="ARBA00005964"/>
    </source>
</evidence>
<comment type="subcellular location">
    <subcellularLocation>
        <location evidence="2">Secreted</location>
    </subcellularLocation>
</comment>
<comment type="catalytic activity">
    <reaction evidence="23">
        <text>1,2,3-trioctanoylglycerol + H2O = dioctanoylglycerol + octanoate + H(+)</text>
        <dbReference type="Rhea" id="RHEA:47864"/>
        <dbReference type="ChEBI" id="CHEBI:15377"/>
        <dbReference type="ChEBI" id="CHEBI:15378"/>
        <dbReference type="ChEBI" id="CHEBI:25646"/>
        <dbReference type="ChEBI" id="CHEBI:76978"/>
        <dbReference type="ChEBI" id="CHEBI:88066"/>
    </reaction>
    <physiologicalReaction direction="left-to-right" evidence="23">
        <dbReference type="Rhea" id="RHEA:47865"/>
    </physiologicalReaction>
</comment>
<comment type="catalytic activity">
    <reaction evidence="16">
        <text>cholesteryl (9Z-octadecenoate) + H2O = cholesterol + (9Z)-octadecenoate + H(+)</text>
        <dbReference type="Rhea" id="RHEA:33875"/>
        <dbReference type="ChEBI" id="CHEBI:15377"/>
        <dbReference type="ChEBI" id="CHEBI:15378"/>
        <dbReference type="ChEBI" id="CHEBI:16113"/>
        <dbReference type="ChEBI" id="CHEBI:30823"/>
        <dbReference type="ChEBI" id="CHEBI:46898"/>
    </reaction>
    <physiologicalReaction direction="left-to-right" evidence="16">
        <dbReference type="Rhea" id="RHEA:33876"/>
    </physiologicalReaction>
</comment>
<dbReference type="Proteomes" id="UP001619887">
    <property type="component" value="Unassembled WGS sequence"/>
</dbReference>
<evidence type="ECO:0000256" key="19">
    <source>
        <dbReference type="ARBA" id="ARBA00048680"/>
    </source>
</evidence>
<comment type="catalytic activity">
    <reaction evidence="21">
        <text>9-(9Z-octadecenoyloxy)-octadecanoate + H2O = 9-hydroxy-octadecanoate + (9Z)-octadecenoate + H(+)</text>
        <dbReference type="Rhea" id="RHEA:52048"/>
        <dbReference type="ChEBI" id="CHEBI:15377"/>
        <dbReference type="ChEBI" id="CHEBI:15378"/>
        <dbReference type="ChEBI" id="CHEBI:30823"/>
        <dbReference type="ChEBI" id="CHEBI:136282"/>
        <dbReference type="ChEBI" id="CHEBI:136286"/>
    </reaction>
    <physiologicalReaction direction="left-to-right" evidence="21">
        <dbReference type="Rhea" id="RHEA:52049"/>
    </physiologicalReaction>
</comment>
<comment type="catalytic activity">
    <reaction evidence="27">
        <text>an acetyl ester + H2O = an aliphatic alcohol + acetate + H(+)</text>
        <dbReference type="Rhea" id="RHEA:12957"/>
        <dbReference type="ChEBI" id="CHEBI:2571"/>
        <dbReference type="ChEBI" id="CHEBI:15377"/>
        <dbReference type="ChEBI" id="CHEBI:15378"/>
        <dbReference type="ChEBI" id="CHEBI:30089"/>
        <dbReference type="ChEBI" id="CHEBI:47622"/>
        <dbReference type="EC" id="3.1.1.6"/>
    </reaction>
    <physiologicalReaction direction="left-to-right" evidence="27">
        <dbReference type="Rhea" id="RHEA:12958"/>
    </physiologicalReaction>
</comment>
<dbReference type="PROSITE" id="PS00122">
    <property type="entry name" value="CARBOXYLESTERASE_B_1"/>
    <property type="match status" value="1"/>
</dbReference>
<comment type="catalytic activity">
    <reaction evidence="28">
        <text>5-(9Z-hexadecenoyloxy)-octadecanoate + H2O = 5-hydroxy-octadecanoate + (9Z)-hexadecenoate + H(+)</text>
        <dbReference type="Rhea" id="RHEA:52092"/>
        <dbReference type="ChEBI" id="CHEBI:15377"/>
        <dbReference type="ChEBI" id="CHEBI:15378"/>
        <dbReference type="ChEBI" id="CHEBI:32372"/>
        <dbReference type="ChEBI" id="CHEBI:136369"/>
        <dbReference type="ChEBI" id="CHEBI:136370"/>
    </reaction>
    <physiologicalReaction direction="left-to-right" evidence="28">
        <dbReference type="Rhea" id="RHEA:52093"/>
    </physiologicalReaction>
</comment>
<feature type="domain" description="Carboxylesterase type B" evidence="32">
    <location>
        <begin position="24"/>
        <end position="518"/>
    </location>
</feature>
<dbReference type="InterPro" id="IPR019826">
    <property type="entry name" value="Carboxylesterase_B_AS"/>
</dbReference>
<comment type="catalytic activity">
    <reaction evidence="19">
        <text>12-octadecanoyloxy-octadecanoate + H2O = 12-hydroxyoctadecanoate + octadecanoate + H(+)</text>
        <dbReference type="Rhea" id="RHEA:52080"/>
        <dbReference type="ChEBI" id="CHEBI:15377"/>
        <dbReference type="ChEBI" id="CHEBI:15378"/>
        <dbReference type="ChEBI" id="CHEBI:25629"/>
        <dbReference type="ChEBI" id="CHEBI:84201"/>
        <dbReference type="ChEBI" id="CHEBI:136330"/>
    </reaction>
    <physiologicalReaction direction="left-to-right" evidence="19">
        <dbReference type="Rhea" id="RHEA:52081"/>
    </physiologicalReaction>
</comment>
<dbReference type="EC" id="3.1.1.-" evidence="31"/>
<dbReference type="InterPro" id="IPR029058">
    <property type="entry name" value="AB_hydrolase_fold"/>
</dbReference>
<proteinExistence type="inferred from homology"/>
<evidence type="ECO:0000256" key="29">
    <source>
        <dbReference type="ARBA" id="ARBA00053019"/>
    </source>
</evidence>
<evidence type="ECO:0000256" key="27">
    <source>
        <dbReference type="ARBA" id="ARBA00051791"/>
    </source>
</evidence>
<evidence type="ECO:0000256" key="11">
    <source>
        <dbReference type="ARBA" id="ARBA00023180"/>
    </source>
</evidence>
<dbReference type="GO" id="GO:0004806">
    <property type="term" value="F:triacylglycerol lipase activity"/>
    <property type="evidence" value="ECO:0007669"/>
    <property type="project" value="UniProtKB-EC"/>
</dbReference>
<name>A0ABD2FI78_PAGBO</name>
<dbReference type="SUPFAM" id="SSF53474">
    <property type="entry name" value="alpha/beta-Hydrolases"/>
    <property type="match status" value="1"/>
</dbReference>
<feature type="signal peptide" evidence="31">
    <location>
        <begin position="1"/>
        <end position="19"/>
    </location>
</feature>
<evidence type="ECO:0000256" key="26">
    <source>
        <dbReference type="ARBA" id="ARBA00049428"/>
    </source>
</evidence>
<evidence type="ECO:0000256" key="16">
    <source>
        <dbReference type="ARBA" id="ARBA00047653"/>
    </source>
</evidence>
<dbReference type="InterPro" id="IPR019819">
    <property type="entry name" value="Carboxylesterase_B_CS"/>
</dbReference>
<comment type="catalytic activity">
    <reaction evidence="24">
        <text>13-(9Z-octadecenoyloxy)-octadecanoate + H2O = 13-hydroxy-octadecanoate + (9Z)-octadecenoate + H(+)</text>
        <dbReference type="Rhea" id="RHEA:52064"/>
        <dbReference type="ChEBI" id="CHEBI:15377"/>
        <dbReference type="ChEBI" id="CHEBI:15378"/>
        <dbReference type="ChEBI" id="CHEBI:30823"/>
        <dbReference type="ChEBI" id="CHEBI:136303"/>
        <dbReference type="ChEBI" id="CHEBI:136304"/>
    </reaction>
    <physiologicalReaction direction="left-to-right" evidence="24">
        <dbReference type="Rhea" id="RHEA:52065"/>
    </physiologicalReaction>
</comment>
<dbReference type="InterPro" id="IPR051093">
    <property type="entry name" value="Neuroligin/BSAL"/>
</dbReference>
<accession>A0ABD2FI78</accession>
<keyword evidence="8" id="KW-0442">Lipid degradation</keyword>
<dbReference type="Gene3D" id="3.40.50.1820">
    <property type="entry name" value="alpha/beta hydrolase"/>
    <property type="match status" value="1"/>
</dbReference>
<evidence type="ECO:0000259" key="32">
    <source>
        <dbReference type="Pfam" id="PF00135"/>
    </source>
</evidence>
<keyword evidence="4" id="KW-0719">Serine esterase</keyword>
<dbReference type="InterPro" id="IPR002018">
    <property type="entry name" value="CarbesteraseB"/>
</dbReference>
<evidence type="ECO:0000313" key="33">
    <source>
        <dbReference type="EMBL" id="KAL3041408.1"/>
    </source>
</evidence>
<comment type="catalytic activity">
    <reaction evidence="12">
        <text>a triacylglycerol + H2O = a diacylglycerol + a fatty acid + H(+)</text>
        <dbReference type="Rhea" id="RHEA:12044"/>
        <dbReference type="ChEBI" id="CHEBI:15377"/>
        <dbReference type="ChEBI" id="CHEBI:15378"/>
        <dbReference type="ChEBI" id="CHEBI:17855"/>
        <dbReference type="ChEBI" id="CHEBI:18035"/>
        <dbReference type="ChEBI" id="CHEBI:28868"/>
        <dbReference type="EC" id="3.1.1.3"/>
    </reaction>
    <physiologicalReaction direction="left-to-right" evidence="12">
        <dbReference type="Rhea" id="RHEA:12045"/>
    </physiologicalReaction>
</comment>
<dbReference type="GO" id="GO:0016042">
    <property type="term" value="P:lipid catabolic process"/>
    <property type="evidence" value="ECO:0007669"/>
    <property type="project" value="UniProtKB-KW"/>
</dbReference>
<dbReference type="PANTHER" id="PTHR43903">
    <property type="entry name" value="NEUROLIGIN"/>
    <property type="match status" value="1"/>
</dbReference>
<keyword evidence="6 31" id="KW-0732">Signal</keyword>
<evidence type="ECO:0000256" key="9">
    <source>
        <dbReference type="ARBA" id="ARBA00023098"/>
    </source>
</evidence>
<organism evidence="33 34">
    <name type="scientific">Pagothenia borchgrevinki</name>
    <name type="common">Bald rockcod</name>
    <name type="synonym">Trematomus borchgrevinki</name>
    <dbReference type="NCBI Taxonomy" id="8213"/>
    <lineage>
        <taxon>Eukaryota</taxon>
        <taxon>Metazoa</taxon>
        <taxon>Chordata</taxon>
        <taxon>Craniata</taxon>
        <taxon>Vertebrata</taxon>
        <taxon>Euteleostomi</taxon>
        <taxon>Actinopterygii</taxon>
        <taxon>Neopterygii</taxon>
        <taxon>Teleostei</taxon>
        <taxon>Neoteleostei</taxon>
        <taxon>Acanthomorphata</taxon>
        <taxon>Eupercaria</taxon>
        <taxon>Perciformes</taxon>
        <taxon>Notothenioidei</taxon>
        <taxon>Nototheniidae</taxon>
        <taxon>Pagothenia</taxon>
    </lineage>
</organism>
<dbReference type="Pfam" id="PF00135">
    <property type="entry name" value="COesterase"/>
    <property type="match status" value="1"/>
</dbReference>
<comment type="catalytic activity">
    <reaction evidence="22">
        <text>9-octadecanoyloxy-octadecanoate + H2O = 9-hydroxy-octadecanoate + octadecanoate + H(+)</text>
        <dbReference type="Rhea" id="RHEA:52096"/>
        <dbReference type="ChEBI" id="CHEBI:15377"/>
        <dbReference type="ChEBI" id="CHEBI:15378"/>
        <dbReference type="ChEBI" id="CHEBI:25629"/>
        <dbReference type="ChEBI" id="CHEBI:136286"/>
        <dbReference type="ChEBI" id="CHEBI:136373"/>
    </reaction>
    <physiologicalReaction direction="left-to-right" evidence="22">
        <dbReference type="Rhea" id="RHEA:52097"/>
    </physiologicalReaction>
</comment>
<comment type="catalytic activity">
    <reaction evidence="14">
        <text>12-hexadecanoyloxy-octadecanoate + H2O = 12-hydroxyoctadecanoate + hexadecanoate + H(+)</text>
        <dbReference type="Rhea" id="RHEA:52056"/>
        <dbReference type="ChEBI" id="CHEBI:7896"/>
        <dbReference type="ChEBI" id="CHEBI:15377"/>
        <dbReference type="ChEBI" id="CHEBI:15378"/>
        <dbReference type="ChEBI" id="CHEBI:83677"/>
        <dbReference type="ChEBI" id="CHEBI:84201"/>
    </reaction>
    <physiologicalReaction direction="left-to-right" evidence="14">
        <dbReference type="Rhea" id="RHEA:52057"/>
    </physiologicalReaction>
</comment>
<reference evidence="33 34" key="1">
    <citation type="journal article" date="2022" name="G3 (Bethesda)">
        <title>Evaluating Illumina-, Nanopore-, and PacBio-based genome assembly strategies with the bald notothen, Trematomus borchgrevinki.</title>
        <authorList>
            <person name="Rayamajhi N."/>
            <person name="Cheng C.C."/>
            <person name="Catchen J.M."/>
        </authorList>
    </citation>
    <scope>NUCLEOTIDE SEQUENCE [LARGE SCALE GENOMIC DNA]</scope>
    <source>
        <strain evidence="33">AGRC-2024</strain>
    </source>
</reference>
<dbReference type="GO" id="GO:0005576">
    <property type="term" value="C:extracellular region"/>
    <property type="evidence" value="ECO:0007669"/>
    <property type="project" value="UniProtKB-SubCell"/>
</dbReference>
<evidence type="ECO:0000256" key="31">
    <source>
        <dbReference type="RuleBase" id="RU361235"/>
    </source>
</evidence>
<comment type="catalytic activity">
    <reaction evidence="20">
        <text>12-(9Z-octadecenoyloxy)-octadecanoate + H2O = 12-hydroxyoctadecanoate + (9Z)-octadecenoate + H(+)</text>
        <dbReference type="Rhea" id="RHEA:52060"/>
        <dbReference type="ChEBI" id="CHEBI:15377"/>
        <dbReference type="ChEBI" id="CHEBI:15378"/>
        <dbReference type="ChEBI" id="CHEBI:30823"/>
        <dbReference type="ChEBI" id="CHEBI:84201"/>
        <dbReference type="ChEBI" id="CHEBI:136302"/>
    </reaction>
    <physiologicalReaction direction="left-to-right" evidence="20">
        <dbReference type="Rhea" id="RHEA:52061"/>
    </physiologicalReaction>
</comment>
<evidence type="ECO:0000256" key="7">
    <source>
        <dbReference type="ARBA" id="ARBA00022801"/>
    </source>
</evidence>
<evidence type="ECO:0000256" key="15">
    <source>
        <dbReference type="ARBA" id="ARBA00047427"/>
    </source>
</evidence>
<evidence type="ECO:0000256" key="18">
    <source>
        <dbReference type="ARBA" id="ARBA00048386"/>
    </source>
</evidence>
<dbReference type="FunFam" id="3.40.50.1820:FF:000100">
    <property type="entry name" value="Carboxylic ester hydrolase"/>
    <property type="match status" value="1"/>
</dbReference>
<evidence type="ECO:0000256" key="24">
    <source>
        <dbReference type="ARBA" id="ARBA00049296"/>
    </source>
</evidence>
<evidence type="ECO:0000256" key="10">
    <source>
        <dbReference type="ARBA" id="ARBA00023157"/>
    </source>
</evidence>
<evidence type="ECO:0000256" key="4">
    <source>
        <dbReference type="ARBA" id="ARBA00022487"/>
    </source>
</evidence>
<dbReference type="EMBL" id="JBIYXZ010002089">
    <property type="protein sequence ID" value="KAL3041408.1"/>
    <property type="molecule type" value="Genomic_DNA"/>
</dbReference>
<keyword evidence="9" id="KW-0443">Lipid metabolism</keyword>
<evidence type="ECO:0000256" key="13">
    <source>
        <dbReference type="ARBA" id="ARBA00033629"/>
    </source>
</evidence>
<dbReference type="GO" id="GO:0008126">
    <property type="term" value="F:acetylesterase activity"/>
    <property type="evidence" value="ECO:0007669"/>
    <property type="project" value="UniProtKB-EC"/>
</dbReference>
<keyword evidence="5" id="KW-0964">Secreted</keyword>
<evidence type="ECO:0000256" key="14">
    <source>
        <dbReference type="ARBA" id="ARBA00047368"/>
    </source>
</evidence>
<evidence type="ECO:0000256" key="28">
    <source>
        <dbReference type="ARBA" id="ARBA00052473"/>
    </source>
</evidence>
<dbReference type="AlphaFoldDB" id="A0ABD2FI78"/>
<comment type="catalytic activity">
    <reaction evidence="15">
        <text>13-octadecanoyloxy-octadecanoate + H2O = 13-hydroxy-octadecanoate + octadecanoate + H(+)</text>
        <dbReference type="Rhea" id="RHEA:52084"/>
        <dbReference type="ChEBI" id="CHEBI:15377"/>
        <dbReference type="ChEBI" id="CHEBI:15378"/>
        <dbReference type="ChEBI" id="CHEBI:25629"/>
        <dbReference type="ChEBI" id="CHEBI:136304"/>
        <dbReference type="ChEBI" id="CHEBI:136335"/>
    </reaction>
    <physiologicalReaction direction="left-to-right" evidence="15">
        <dbReference type="Rhea" id="RHEA:52085"/>
    </physiologicalReaction>
</comment>
<evidence type="ECO:0000256" key="23">
    <source>
        <dbReference type="ARBA" id="ARBA00049290"/>
    </source>
</evidence>
<gene>
    <name evidence="33" type="ORF">OYC64_019576</name>
</gene>
<comment type="catalytic activity">
    <reaction evidence="1">
        <text>9-(9Z-hexadecenoyloxy)-octadecanoate + H2O = (9Z)-hexadecenoate + 9-hydroxy-octadecanoate + H(+)</text>
        <dbReference type="Rhea" id="RHEA:52068"/>
        <dbReference type="ChEBI" id="CHEBI:15377"/>
        <dbReference type="ChEBI" id="CHEBI:15378"/>
        <dbReference type="ChEBI" id="CHEBI:32372"/>
        <dbReference type="ChEBI" id="CHEBI:136286"/>
        <dbReference type="ChEBI" id="CHEBI:136309"/>
    </reaction>
    <physiologicalReaction direction="left-to-right" evidence="1">
        <dbReference type="Rhea" id="RHEA:52069"/>
    </physiologicalReaction>
</comment>
<evidence type="ECO:0000256" key="20">
    <source>
        <dbReference type="ARBA" id="ARBA00048701"/>
    </source>
</evidence>
<evidence type="ECO:0000256" key="8">
    <source>
        <dbReference type="ARBA" id="ARBA00022963"/>
    </source>
</evidence>
<comment type="subunit">
    <text evidence="30">Interacts with CLC.</text>
</comment>
<comment type="catalytic activity">
    <reaction evidence="26">
        <text>12-(9Z-hexadecenoyloxy)-octadecanoate + H2O = 12-hydroxyoctadecanoate + (9Z)-hexadecenoate + H(+)</text>
        <dbReference type="Rhea" id="RHEA:52072"/>
        <dbReference type="ChEBI" id="CHEBI:15377"/>
        <dbReference type="ChEBI" id="CHEBI:15378"/>
        <dbReference type="ChEBI" id="CHEBI:32372"/>
        <dbReference type="ChEBI" id="CHEBI:84201"/>
        <dbReference type="ChEBI" id="CHEBI:136312"/>
    </reaction>
    <physiologicalReaction direction="left-to-right" evidence="26">
        <dbReference type="Rhea" id="RHEA:52073"/>
    </physiologicalReaction>
</comment>
<comment type="catalytic activity">
    <reaction evidence="25">
        <text>13-(9Z-hexadecenoyloxy)-octadecanoate + H2O = 13-hydroxy-octadecanoate + (9Z)-hexadecenoate + H(+)</text>
        <dbReference type="Rhea" id="RHEA:52076"/>
        <dbReference type="ChEBI" id="CHEBI:15377"/>
        <dbReference type="ChEBI" id="CHEBI:15378"/>
        <dbReference type="ChEBI" id="CHEBI:32372"/>
        <dbReference type="ChEBI" id="CHEBI:136304"/>
        <dbReference type="ChEBI" id="CHEBI:136315"/>
    </reaction>
    <physiologicalReaction direction="left-to-right" evidence="25">
        <dbReference type="Rhea" id="RHEA:52077"/>
    </physiologicalReaction>
</comment>
<evidence type="ECO:0000256" key="21">
    <source>
        <dbReference type="ARBA" id="ARBA00048800"/>
    </source>
</evidence>
<comment type="catalytic activity">
    <reaction evidence="13">
        <text>a butanoate ester + H2O = an aliphatic alcohol + butanoate + H(+)</text>
        <dbReference type="Rhea" id="RHEA:47348"/>
        <dbReference type="ChEBI" id="CHEBI:2571"/>
        <dbReference type="ChEBI" id="CHEBI:15377"/>
        <dbReference type="ChEBI" id="CHEBI:15378"/>
        <dbReference type="ChEBI" id="CHEBI:17968"/>
        <dbReference type="ChEBI" id="CHEBI:50477"/>
    </reaction>
    <physiologicalReaction direction="left-to-right" evidence="13">
        <dbReference type="Rhea" id="RHEA:47349"/>
    </physiologicalReaction>
</comment>
<reference evidence="33 34" key="2">
    <citation type="journal article" date="2024" name="G3 (Bethesda)">
        <title>The genome of the cryopelagic Antarctic bald notothen, Trematomus borchgrevinki.</title>
        <authorList>
            <person name="Rayamajhi N."/>
            <person name="Rivera-Colon A.G."/>
            <person name="Minhas B.F."/>
            <person name="Cheng C.C."/>
            <person name="Catchen J.M."/>
        </authorList>
    </citation>
    <scope>NUCLEOTIDE SEQUENCE [LARGE SCALE GENOMIC DNA]</scope>
    <source>
        <strain evidence="33">AGRC-2024</strain>
    </source>
</reference>
<sequence>MLKLGILVAVAVFLETVSATSLGVVYTDGGKVKGKNIRLGFRRHMDVFRGIPFADIPGRFEKPKRHPGWDGVLKATEYRNRCMQVNLLLTDTRGSEDCLYLNIWVPHGRSVSTGLPVMVWIYGGAFMAGGSMGANFLENYLYSGQEIADRGDVIVVTLGYRVGALGFLSTGESDLPGNYGLWDQQAAIAWVNRNIRSFGGDPDRITVFGESAGGVSVNLQTLTPHNKGLFKRAISQSGVALCPFAINKNPRRFAEEVAIKVNCPTDERMAPCLKMSDPAALTLAGTVSISSSPDQPIVFNLNLSPVIDGDFIPDDPSNLFNNTADIDYMYGVNDMDGHLFTGLDVLTINSPLVNTPIEDVKRLLTAYTKDQGKAGADNAYSTYTSNWGSNPSRETIKKTVVEIGTDYIFLVPIQAALYLHAANAKTGRTYSYLFSEPNRMGGIARPYPSWMGADHADDLQYLFGKPFSTPLAYWPRHRDLSGYIIAYWTKLRQNWGPQQRRSKCAHSLASVHQHWTPVRGDPS</sequence>
<evidence type="ECO:0000256" key="25">
    <source>
        <dbReference type="ARBA" id="ARBA00049322"/>
    </source>
</evidence>
<keyword evidence="10" id="KW-1015">Disulfide bond</keyword>
<comment type="catalytic activity">
    <reaction evidence="18">
        <text>1,2,3-tri-(9Z-octadecenoyl)-glycerol + H2O = di-(9Z)-octadecenoylglycerol + (9Z)-octadecenoate + H(+)</text>
        <dbReference type="Rhea" id="RHEA:38575"/>
        <dbReference type="ChEBI" id="CHEBI:15377"/>
        <dbReference type="ChEBI" id="CHEBI:15378"/>
        <dbReference type="ChEBI" id="CHEBI:30823"/>
        <dbReference type="ChEBI" id="CHEBI:53753"/>
        <dbReference type="ChEBI" id="CHEBI:75945"/>
    </reaction>
    <physiologicalReaction direction="left-to-right" evidence="18">
        <dbReference type="Rhea" id="RHEA:38576"/>
    </physiologicalReaction>
</comment>
<evidence type="ECO:0000256" key="30">
    <source>
        <dbReference type="ARBA" id="ARBA00064516"/>
    </source>
</evidence>
<evidence type="ECO:0000256" key="1">
    <source>
        <dbReference type="ARBA" id="ARBA00000923"/>
    </source>
</evidence>
<keyword evidence="7 31" id="KW-0378">Hydrolase</keyword>
<keyword evidence="11" id="KW-0325">Glycoprotein</keyword>
<evidence type="ECO:0000256" key="5">
    <source>
        <dbReference type="ARBA" id="ARBA00022525"/>
    </source>
</evidence>
<evidence type="ECO:0000256" key="17">
    <source>
        <dbReference type="ARBA" id="ARBA00047863"/>
    </source>
</evidence>
<evidence type="ECO:0000256" key="6">
    <source>
        <dbReference type="ARBA" id="ARBA00022729"/>
    </source>
</evidence>
<dbReference type="GO" id="GO:0004771">
    <property type="term" value="F:sterol ester esterase activity"/>
    <property type="evidence" value="ECO:0007669"/>
    <property type="project" value="UniProtKB-EC"/>
</dbReference>
<evidence type="ECO:0000256" key="12">
    <source>
        <dbReference type="ARBA" id="ARBA00023369"/>
    </source>
</evidence>
<evidence type="ECO:0000313" key="34">
    <source>
        <dbReference type="Proteomes" id="UP001619887"/>
    </source>
</evidence>
<comment type="similarity">
    <text evidence="3 31">Belongs to the type-B carboxylesterase/lipase family.</text>
</comment>
<evidence type="ECO:0000256" key="22">
    <source>
        <dbReference type="ARBA" id="ARBA00049221"/>
    </source>
</evidence>
<comment type="caution">
    <text evidence="33">The sequence shown here is derived from an EMBL/GenBank/DDBJ whole genome shotgun (WGS) entry which is preliminary data.</text>
</comment>
<evidence type="ECO:0000256" key="2">
    <source>
        <dbReference type="ARBA" id="ARBA00004613"/>
    </source>
</evidence>
<protein>
    <recommendedName>
        <fullName evidence="31">Carboxylic ester hydrolase</fullName>
        <ecNumber evidence="31">3.1.1.-</ecNumber>
    </recommendedName>
</protein>
<feature type="chain" id="PRO_5044524831" description="Carboxylic ester hydrolase" evidence="31">
    <location>
        <begin position="20"/>
        <end position="523"/>
    </location>
</feature>
<dbReference type="PROSITE" id="PS00941">
    <property type="entry name" value="CARBOXYLESTERASE_B_2"/>
    <property type="match status" value="1"/>
</dbReference>
<keyword evidence="34" id="KW-1185">Reference proteome</keyword>
<comment type="catalytic activity">
    <reaction evidence="17">
        <text>9-hexadecanoyloxy-octadecanoate + H2O = 9-hydroxy-octadecanoate + hexadecanoate + H(+)</text>
        <dbReference type="Rhea" id="RHEA:52052"/>
        <dbReference type="ChEBI" id="CHEBI:7896"/>
        <dbReference type="ChEBI" id="CHEBI:15377"/>
        <dbReference type="ChEBI" id="CHEBI:15378"/>
        <dbReference type="ChEBI" id="CHEBI:83670"/>
        <dbReference type="ChEBI" id="CHEBI:136286"/>
    </reaction>
    <physiologicalReaction direction="left-to-right" evidence="17">
        <dbReference type="Rhea" id="RHEA:52053"/>
    </physiologicalReaction>
</comment>
<comment type="catalytic activity">
    <reaction evidence="29">
        <text>a sterol ester + H2O = a sterol + a fatty acid + H(+)</text>
        <dbReference type="Rhea" id="RHEA:10100"/>
        <dbReference type="ChEBI" id="CHEBI:15377"/>
        <dbReference type="ChEBI" id="CHEBI:15378"/>
        <dbReference type="ChEBI" id="CHEBI:15889"/>
        <dbReference type="ChEBI" id="CHEBI:28868"/>
        <dbReference type="ChEBI" id="CHEBI:35915"/>
        <dbReference type="EC" id="3.1.1.13"/>
    </reaction>
    <physiologicalReaction direction="left-to-right" evidence="29">
        <dbReference type="Rhea" id="RHEA:10101"/>
    </physiologicalReaction>
</comment>